<evidence type="ECO:0000256" key="3">
    <source>
        <dbReference type="ARBA" id="ARBA00012611"/>
    </source>
</evidence>
<keyword evidence="6" id="KW-0808">Transferase</keyword>
<dbReference type="Pfam" id="PF13692">
    <property type="entry name" value="Glyco_trans_1_4"/>
    <property type="match status" value="1"/>
</dbReference>
<dbReference type="GO" id="GO:0004578">
    <property type="term" value="F:chitobiosyldiphosphodolichol beta-mannosyltransferase activity"/>
    <property type="evidence" value="ECO:0007669"/>
    <property type="project" value="UniProtKB-EC"/>
</dbReference>
<feature type="domain" description="Glycosyltransferase subfamily 4-like N-terminal" evidence="12">
    <location>
        <begin position="49"/>
        <end position="220"/>
    </location>
</feature>
<proteinExistence type="predicted"/>
<evidence type="ECO:0000256" key="2">
    <source>
        <dbReference type="ARBA" id="ARBA00004922"/>
    </source>
</evidence>
<name>A0A061B5D9_RHOTO</name>
<dbReference type="InterPro" id="IPR028098">
    <property type="entry name" value="Glyco_trans_4-like_N"/>
</dbReference>
<dbReference type="PANTHER" id="PTHR13036">
    <property type="entry name" value="BETA1,4 MANNOSYLTRANSFERASE"/>
    <property type="match status" value="1"/>
</dbReference>
<sequence>MWGIETLLSTLAGGISLLVLFRRIQSTRPSLVPKSVALVVLGDIGRSPRMMYHAESLARNGYTTHIVAYRGSAPPKHLTENPHIRFVYLPTPLGWVTGLPRPLFLLCLPLKVIVGAWDLLRALVSIQIAPAFLFVQNPPAIPTLIVVKLAAFLRGSKVIIDWHNTGYSVLALRLGKRHPVVLFAKFLELLFGRLAYAHLTVSDAMKHELIKEANLRGRVVTFHDRPPASFRRLEEHEAHNLFSRLPSLNSLSDWEPAFEPDSTLFTTSAGALRPDRPALLVSSTSWTADEDFSILLRALELYEVAARKFAAGEGGLRDSHGQVIPLSGKKAARKLPKVVVLVTGKGAGKKAFEVEVERLERKWDWVRVRTEWLEREDYPRLLGSADLGVSLHTSTSGIDLPMKVVDMFGCGLPVLALDFPCLGELVKDGKNGRTFKTAEDLADELMTLLLGFPMPFPSDIDILRVGIKDCKYGGDEPGQDWESWEAHWDRIVAPLMAP</sequence>
<dbReference type="Gene3D" id="3.40.50.2000">
    <property type="entry name" value="Glycogen Phosphorylase B"/>
    <property type="match status" value="2"/>
</dbReference>
<evidence type="ECO:0000259" key="12">
    <source>
        <dbReference type="Pfam" id="PF13579"/>
    </source>
</evidence>
<comment type="pathway">
    <text evidence="2">Protein modification; protein glycosylation.</text>
</comment>
<dbReference type="SUPFAM" id="SSF53756">
    <property type="entry name" value="UDP-Glycosyltransferase/glycogen phosphorylase"/>
    <property type="match status" value="2"/>
</dbReference>
<protein>
    <recommendedName>
        <fullName evidence="4">Chitobiosyldiphosphodolichol beta-mannosyltransferase</fullName>
        <ecNumber evidence="3">2.4.1.142</ecNumber>
    </recommendedName>
</protein>
<dbReference type="GO" id="GO:0005789">
    <property type="term" value="C:endoplasmic reticulum membrane"/>
    <property type="evidence" value="ECO:0007669"/>
    <property type="project" value="UniProtKB-SubCell"/>
</dbReference>
<accession>A0A061B5D9</accession>
<dbReference type="EMBL" id="LK052945">
    <property type="protein sequence ID" value="CDR45157.1"/>
    <property type="molecule type" value="Genomic_DNA"/>
</dbReference>
<dbReference type="InterPro" id="IPR026051">
    <property type="entry name" value="ALG1-like"/>
</dbReference>
<comment type="function">
    <text evidence="11">Participates in the formation of the lipid-linked precursor oligosaccharide for N-glycosylation. Involved in assembling the dolichol-pyrophosphate-GlcNAc(2)-Man(5) intermediate on the cytoplasmic surface of the ER.</text>
</comment>
<dbReference type="Pfam" id="PF13579">
    <property type="entry name" value="Glyco_trans_4_4"/>
    <property type="match status" value="1"/>
</dbReference>
<keyword evidence="5" id="KW-0328">Glycosyltransferase</keyword>
<dbReference type="OrthoDB" id="614844at2759"/>
<dbReference type="AlphaFoldDB" id="A0A061B5D9"/>
<keyword evidence="10" id="KW-0472">Membrane</keyword>
<keyword evidence="7" id="KW-0812">Transmembrane</keyword>
<evidence type="ECO:0000256" key="1">
    <source>
        <dbReference type="ARBA" id="ARBA00004389"/>
    </source>
</evidence>
<evidence type="ECO:0000256" key="11">
    <source>
        <dbReference type="ARBA" id="ARBA00024899"/>
    </source>
</evidence>
<keyword evidence="8" id="KW-0256">Endoplasmic reticulum</keyword>
<keyword evidence="9" id="KW-1133">Transmembrane helix</keyword>
<dbReference type="PANTHER" id="PTHR13036:SF0">
    <property type="entry name" value="CHITOBIOSYLDIPHOSPHODOLICHOL BETA-MANNOSYLTRANSFERASE"/>
    <property type="match status" value="1"/>
</dbReference>
<evidence type="ECO:0000313" key="13">
    <source>
        <dbReference type="EMBL" id="CDR45157.1"/>
    </source>
</evidence>
<evidence type="ECO:0000256" key="4">
    <source>
        <dbReference type="ARBA" id="ARBA00015841"/>
    </source>
</evidence>
<reference evidence="13" key="1">
    <citation type="journal article" date="2014" name="Genome Announc.">
        <title>Draft genome sequence of Rhodosporidium toruloides CECT1137, an oleaginous yeast of biotechnological interest.</title>
        <authorList>
            <person name="Morin N."/>
            <person name="Calcas X."/>
            <person name="Devillers H."/>
            <person name="Durrens P."/>
            <person name="Sherman D.J."/>
            <person name="Nicaud J.-M."/>
            <person name="Neuveglise C."/>
        </authorList>
    </citation>
    <scope>NUCLEOTIDE SEQUENCE</scope>
    <source>
        <strain evidence="13">CECT1137</strain>
    </source>
</reference>
<evidence type="ECO:0000256" key="8">
    <source>
        <dbReference type="ARBA" id="ARBA00022824"/>
    </source>
</evidence>
<evidence type="ECO:0000256" key="10">
    <source>
        <dbReference type="ARBA" id="ARBA00023136"/>
    </source>
</evidence>
<dbReference type="EC" id="2.4.1.142" evidence="3"/>
<comment type="subcellular location">
    <subcellularLocation>
        <location evidence="1">Endoplasmic reticulum membrane</location>
        <topology evidence="1">Single-pass membrane protein</topology>
    </subcellularLocation>
</comment>
<gene>
    <name evidence="13" type="ORF">RHTO0S_10e05710g</name>
</gene>
<evidence type="ECO:0000256" key="7">
    <source>
        <dbReference type="ARBA" id="ARBA00022692"/>
    </source>
</evidence>
<evidence type="ECO:0000256" key="5">
    <source>
        <dbReference type="ARBA" id="ARBA00022676"/>
    </source>
</evidence>
<evidence type="ECO:0000256" key="9">
    <source>
        <dbReference type="ARBA" id="ARBA00022989"/>
    </source>
</evidence>
<organism evidence="13">
    <name type="scientific">Rhodotorula toruloides</name>
    <name type="common">Yeast</name>
    <name type="synonym">Rhodosporidium toruloides</name>
    <dbReference type="NCBI Taxonomy" id="5286"/>
    <lineage>
        <taxon>Eukaryota</taxon>
        <taxon>Fungi</taxon>
        <taxon>Dikarya</taxon>
        <taxon>Basidiomycota</taxon>
        <taxon>Pucciniomycotina</taxon>
        <taxon>Microbotryomycetes</taxon>
        <taxon>Sporidiobolales</taxon>
        <taxon>Sporidiobolaceae</taxon>
        <taxon>Rhodotorula</taxon>
    </lineage>
</organism>
<evidence type="ECO:0000256" key="6">
    <source>
        <dbReference type="ARBA" id="ARBA00022679"/>
    </source>
</evidence>